<feature type="domain" description="RNA-binding S4" evidence="10">
    <location>
        <begin position="94"/>
        <end position="158"/>
    </location>
</feature>
<dbReference type="GO" id="GO:0019843">
    <property type="term" value="F:rRNA binding"/>
    <property type="evidence" value="ECO:0007669"/>
    <property type="project" value="UniProtKB-UniRule"/>
</dbReference>
<dbReference type="AlphaFoldDB" id="A0A1F5KGG6"/>
<feature type="domain" description="Small ribosomal subunit protein uS4 N-terminal" evidence="11">
    <location>
        <begin position="3"/>
        <end position="93"/>
    </location>
</feature>
<dbReference type="EMBL" id="MFDD01000014">
    <property type="protein sequence ID" value="OGE39934.1"/>
    <property type="molecule type" value="Genomic_DNA"/>
</dbReference>
<dbReference type="Proteomes" id="UP000177328">
    <property type="component" value="Unassembled WGS sequence"/>
</dbReference>
<comment type="subunit">
    <text evidence="7">Part of the 30S ribosomal subunit. Contacts protein S5. The interaction surface between S4 and S5 is involved in control of translational fidelity.</text>
</comment>
<dbReference type="NCBIfam" id="TIGR01017">
    <property type="entry name" value="rpsD_bact"/>
    <property type="match status" value="1"/>
</dbReference>
<comment type="function">
    <text evidence="7">One of the primary rRNA binding proteins, it binds directly to 16S rRNA where it nucleates assembly of the body of the 30S subunit.</text>
</comment>
<dbReference type="GO" id="GO:0042274">
    <property type="term" value="P:ribosomal small subunit biogenesis"/>
    <property type="evidence" value="ECO:0007669"/>
    <property type="project" value="TreeGrafter"/>
</dbReference>
<feature type="compositionally biased region" description="Basic residues" evidence="9">
    <location>
        <begin position="1"/>
        <end position="12"/>
    </location>
</feature>
<dbReference type="HAMAP" id="MF_01306_B">
    <property type="entry name" value="Ribosomal_uS4_B"/>
    <property type="match status" value="1"/>
</dbReference>
<dbReference type="SMART" id="SM00363">
    <property type="entry name" value="S4"/>
    <property type="match status" value="1"/>
</dbReference>
<proteinExistence type="inferred from homology"/>
<dbReference type="PROSITE" id="PS00632">
    <property type="entry name" value="RIBOSOMAL_S4"/>
    <property type="match status" value="1"/>
</dbReference>
<dbReference type="PROSITE" id="PS50889">
    <property type="entry name" value="S4"/>
    <property type="match status" value="1"/>
</dbReference>
<dbReference type="InterPro" id="IPR001912">
    <property type="entry name" value="Ribosomal_uS4_N"/>
</dbReference>
<protein>
    <recommendedName>
        <fullName evidence="6 7">Small ribosomal subunit protein uS4</fullName>
    </recommendedName>
</protein>
<dbReference type="PANTHER" id="PTHR11831">
    <property type="entry name" value="30S 40S RIBOSOMAL PROTEIN"/>
    <property type="match status" value="1"/>
</dbReference>
<keyword evidence="4 7" id="KW-0689">Ribosomal protein</keyword>
<evidence type="ECO:0000313" key="13">
    <source>
        <dbReference type="Proteomes" id="UP000177328"/>
    </source>
</evidence>
<dbReference type="Pfam" id="PF00163">
    <property type="entry name" value="Ribosomal_S4"/>
    <property type="match status" value="1"/>
</dbReference>
<dbReference type="Pfam" id="PF01479">
    <property type="entry name" value="S4"/>
    <property type="match status" value="1"/>
</dbReference>
<evidence type="ECO:0000256" key="9">
    <source>
        <dbReference type="SAM" id="MobiDB-lite"/>
    </source>
</evidence>
<dbReference type="GO" id="GO:0006412">
    <property type="term" value="P:translation"/>
    <property type="evidence" value="ECO:0007669"/>
    <property type="project" value="UniProtKB-UniRule"/>
</dbReference>
<name>A0A1F5KGG6_9BACT</name>
<feature type="compositionally biased region" description="Basic and acidic residues" evidence="9">
    <location>
        <begin position="22"/>
        <end position="31"/>
    </location>
</feature>
<evidence type="ECO:0000256" key="1">
    <source>
        <dbReference type="ARBA" id="ARBA00007465"/>
    </source>
</evidence>
<evidence type="ECO:0000313" key="12">
    <source>
        <dbReference type="EMBL" id="OGE39934.1"/>
    </source>
</evidence>
<evidence type="ECO:0000259" key="10">
    <source>
        <dbReference type="SMART" id="SM00363"/>
    </source>
</evidence>
<evidence type="ECO:0000256" key="2">
    <source>
        <dbReference type="ARBA" id="ARBA00022730"/>
    </source>
</evidence>
<dbReference type="Gene3D" id="3.10.290.10">
    <property type="entry name" value="RNA-binding S4 domain"/>
    <property type="match status" value="1"/>
</dbReference>
<dbReference type="CDD" id="cd00165">
    <property type="entry name" value="S4"/>
    <property type="match status" value="1"/>
</dbReference>
<dbReference type="GO" id="GO:0003735">
    <property type="term" value="F:structural constituent of ribosome"/>
    <property type="evidence" value="ECO:0007669"/>
    <property type="project" value="InterPro"/>
</dbReference>
<evidence type="ECO:0000256" key="8">
    <source>
        <dbReference type="RuleBase" id="RU003699"/>
    </source>
</evidence>
<dbReference type="InterPro" id="IPR022801">
    <property type="entry name" value="Ribosomal_uS4"/>
</dbReference>
<dbReference type="SMART" id="SM01390">
    <property type="entry name" value="Ribosomal_S4"/>
    <property type="match status" value="1"/>
</dbReference>
<dbReference type="SUPFAM" id="SSF55174">
    <property type="entry name" value="Alpha-L RNA-binding motif"/>
    <property type="match status" value="1"/>
</dbReference>
<dbReference type="Gene3D" id="1.10.1050.10">
    <property type="entry name" value="Ribosomal Protein S4 Delta 41, Chain A, domain 1"/>
    <property type="match status" value="1"/>
</dbReference>
<keyword evidence="5 7" id="KW-0687">Ribonucleoprotein</keyword>
<accession>A0A1F5KGG6</accession>
<dbReference type="PANTHER" id="PTHR11831:SF4">
    <property type="entry name" value="SMALL RIBOSOMAL SUBUNIT PROTEIN US4M"/>
    <property type="match status" value="1"/>
</dbReference>
<evidence type="ECO:0000256" key="3">
    <source>
        <dbReference type="ARBA" id="ARBA00022884"/>
    </source>
</evidence>
<dbReference type="InterPro" id="IPR036986">
    <property type="entry name" value="S4_RNA-bd_sf"/>
</dbReference>
<keyword evidence="3 7" id="KW-0694">RNA-binding</keyword>
<gene>
    <name evidence="7" type="primary">rpsD</name>
    <name evidence="12" type="ORF">A3D25_03970</name>
</gene>
<comment type="function">
    <text evidence="7">With S5 and S12 plays an important role in translational accuracy.</text>
</comment>
<organism evidence="12 13">
    <name type="scientific">Candidatus Daviesbacteria bacterium RIFCSPHIGHO2_02_FULL_43_12</name>
    <dbReference type="NCBI Taxonomy" id="1797776"/>
    <lineage>
        <taxon>Bacteria</taxon>
        <taxon>Candidatus Daviesiibacteriota</taxon>
    </lineage>
</organism>
<dbReference type="GO" id="GO:0015935">
    <property type="term" value="C:small ribosomal subunit"/>
    <property type="evidence" value="ECO:0007669"/>
    <property type="project" value="InterPro"/>
</dbReference>
<evidence type="ECO:0000259" key="11">
    <source>
        <dbReference type="SMART" id="SM01390"/>
    </source>
</evidence>
<evidence type="ECO:0000256" key="7">
    <source>
        <dbReference type="HAMAP-Rule" id="MF_01306"/>
    </source>
</evidence>
<dbReference type="InterPro" id="IPR002942">
    <property type="entry name" value="S4_RNA-bd"/>
</dbReference>
<dbReference type="FunFam" id="3.10.290.10:FF:000001">
    <property type="entry name" value="30S ribosomal protein S4"/>
    <property type="match status" value="1"/>
</dbReference>
<comment type="caution">
    <text evidence="12">The sequence shown here is derived from an EMBL/GenBank/DDBJ whole genome shotgun (WGS) entry which is preliminary data.</text>
</comment>
<dbReference type="NCBIfam" id="NF003717">
    <property type="entry name" value="PRK05327.1"/>
    <property type="match status" value="1"/>
</dbReference>
<sequence length="200" mass="22870">MSRYTGPKRRLSRREGVALSTKDLKSIERKGAIPPGMRGTKMRRRSSEYGVQLREKQKAKRLFGLLEKQFNGIYQRASKAKGSTGQTMLEILETRLDNVVYRLGLTSSRAEARQVVSHGHVTVDGKKVTIPSFWVKPEMVIAISAKFVDNTQVKKNLATHTDLPEWLERKGAVGKVIRIPRRDEMEKIVNEQLIVEYYSR</sequence>
<keyword evidence="2 7" id="KW-0699">rRNA-binding</keyword>
<evidence type="ECO:0000256" key="6">
    <source>
        <dbReference type="ARBA" id="ARBA00035254"/>
    </source>
</evidence>
<reference evidence="12 13" key="1">
    <citation type="journal article" date="2016" name="Nat. Commun.">
        <title>Thousands of microbial genomes shed light on interconnected biogeochemical processes in an aquifer system.</title>
        <authorList>
            <person name="Anantharaman K."/>
            <person name="Brown C.T."/>
            <person name="Hug L.A."/>
            <person name="Sharon I."/>
            <person name="Castelle C.J."/>
            <person name="Probst A.J."/>
            <person name="Thomas B.C."/>
            <person name="Singh A."/>
            <person name="Wilkins M.J."/>
            <person name="Karaoz U."/>
            <person name="Brodie E.L."/>
            <person name="Williams K.H."/>
            <person name="Hubbard S.S."/>
            <person name="Banfield J.F."/>
        </authorList>
    </citation>
    <scope>NUCLEOTIDE SEQUENCE [LARGE SCALE GENOMIC DNA]</scope>
</reference>
<comment type="similarity">
    <text evidence="1 7 8">Belongs to the universal ribosomal protein uS4 family.</text>
</comment>
<evidence type="ECO:0000256" key="5">
    <source>
        <dbReference type="ARBA" id="ARBA00023274"/>
    </source>
</evidence>
<dbReference type="InterPro" id="IPR005709">
    <property type="entry name" value="Ribosomal_uS4_bac-type"/>
</dbReference>
<dbReference type="InterPro" id="IPR018079">
    <property type="entry name" value="Ribosomal_uS4_CS"/>
</dbReference>
<evidence type="ECO:0000256" key="4">
    <source>
        <dbReference type="ARBA" id="ARBA00022980"/>
    </source>
</evidence>
<feature type="region of interest" description="Disordered" evidence="9">
    <location>
        <begin position="1"/>
        <end position="47"/>
    </location>
</feature>